<dbReference type="InterPro" id="IPR020103">
    <property type="entry name" value="PsdUridine_synth_cat_dom_sf"/>
</dbReference>
<dbReference type="InterPro" id="IPR020094">
    <property type="entry name" value="TruA/RsuA/RluB/E/F_N"/>
</dbReference>
<dbReference type="GO" id="GO:0160147">
    <property type="term" value="F:tRNA pseudouridine(38-40) synthase activity"/>
    <property type="evidence" value="ECO:0007669"/>
    <property type="project" value="UniProtKB-EC"/>
</dbReference>
<sequence>MRNIKLTIEYDGSKYKGWQKLGNNNNTLQYKIEKILSELTNEEINLIASGRTDAGVHSKNQIANFKTNSTVSTSKILDYCYKYLPMDIIIKNAEEVDELFHSRYHVSQKIYTYKICNNKFHDIFNRKYSYHVKDKLDIEKMREASLLFIGSHDFKSFTALKSKKKSTIREINYINFIEKNGNIDIVFCGNGFLYKMIRILVGTLIEVGLGNLTIEEVKNILNQKDRSLAGPTAPAHGLFLTDVIY</sequence>
<comment type="similarity">
    <text evidence="1 4 5">Belongs to the tRNA pseudouridine synthase TruA family.</text>
</comment>
<keyword evidence="3 4" id="KW-0413">Isomerase</keyword>
<comment type="caution">
    <text evidence="4">Lacks conserved residue(s) required for the propagation of feature annotation.</text>
</comment>
<comment type="caution">
    <text evidence="7">The sequence shown here is derived from an EMBL/GenBank/DDBJ whole genome shotgun (WGS) entry which is preliminary data.</text>
</comment>
<name>A0ABT4D204_9CLOT</name>
<dbReference type="Proteomes" id="UP001078443">
    <property type="component" value="Unassembled WGS sequence"/>
</dbReference>
<dbReference type="NCBIfam" id="TIGR00071">
    <property type="entry name" value="hisT_truA"/>
    <property type="match status" value="1"/>
</dbReference>
<keyword evidence="2 4" id="KW-0819">tRNA processing</keyword>
<dbReference type="PANTHER" id="PTHR11142">
    <property type="entry name" value="PSEUDOURIDYLATE SYNTHASE"/>
    <property type="match status" value="1"/>
</dbReference>
<evidence type="ECO:0000256" key="3">
    <source>
        <dbReference type="ARBA" id="ARBA00023235"/>
    </source>
</evidence>
<evidence type="ECO:0000256" key="5">
    <source>
        <dbReference type="RuleBase" id="RU003792"/>
    </source>
</evidence>
<dbReference type="PIRSF" id="PIRSF001430">
    <property type="entry name" value="tRNA_psdUrid_synth"/>
    <property type="match status" value="1"/>
</dbReference>
<evidence type="ECO:0000256" key="4">
    <source>
        <dbReference type="HAMAP-Rule" id="MF_00171"/>
    </source>
</evidence>
<evidence type="ECO:0000313" key="8">
    <source>
        <dbReference type="Proteomes" id="UP001078443"/>
    </source>
</evidence>
<dbReference type="EMBL" id="JAPQER010000002">
    <property type="protein sequence ID" value="MCY6484058.1"/>
    <property type="molecule type" value="Genomic_DNA"/>
</dbReference>
<dbReference type="CDD" id="cd02570">
    <property type="entry name" value="PseudoU_synth_EcTruA"/>
    <property type="match status" value="1"/>
</dbReference>
<evidence type="ECO:0000313" key="7">
    <source>
        <dbReference type="EMBL" id="MCY6484058.1"/>
    </source>
</evidence>
<feature type="domain" description="Pseudouridine synthase I TruA alpha/beta" evidence="6">
    <location>
        <begin position="8"/>
        <end position="104"/>
    </location>
</feature>
<accession>A0ABT4D204</accession>
<dbReference type="Gene3D" id="3.30.70.580">
    <property type="entry name" value="Pseudouridine synthase I, catalytic domain, N-terminal subdomain"/>
    <property type="match status" value="1"/>
</dbReference>
<gene>
    <name evidence="4 7" type="primary">truA</name>
    <name evidence="7" type="ORF">OW763_06795</name>
</gene>
<dbReference type="InterPro" id="IPR020095">
    <property type="entry name" value="PsdUridine_synth_TruA_C"/>
</dbReference>
<feature type="domain" description="Pseudouridine synthase I TruA alpha/beta" evidence="6">
    <location>
        <begin position="146"/>
        <end position="245"/>
    </location>
</feature>
<dbReference type="HAMAP" id="MF_00171">
    <property type="entry name" value="TruA"/>
    <property type="match status" value="1"/>
</dbReference>
<protein>
    <recommendedName>
        <fullName evidence="4">tRNA pseudouridine synthase A</fullName>
        <ecNumber evidence="4">5.4.99.12</ecNumber>
    </recommendedName>
    <alternativeName>
        <fullName evidence="4">tRNA pseudouridine(38-40) synthase</fullName>
    </alternativeName>
    <alternativeName>
        <fullName evidence="4">tRNA pseudouridylate synthase I</fullName>
    </alternativeName>
    <alternativeName>
        <fullName evidence="4">tRNA-uridine isomerase I</fullName>
    </alternativeName>
</protein>
<dbReference type="Gene3D" id="3.30.70.660">
    <property type="entry name" value="Pseudouridine synthase I, catalytic domain, C-terminal subdomain"/>
    <property type="match status" value="1"/>
</dbReference>
<reference evidence="7" key="1">
    <citation type="submission" date="2022-12" db="EMBL/GenBank/DDBJ databases">
        <authorList>
            <person name="Wang J."/>
        </authorList>
    </citation>
    <scope>NUCLEOTIDE SEQUENCE</scope>
    <source>
        <strain evidence="7">HY-45-18</strain>
    </source>
</reference>
<dbReference type="SUPFAM" id="SSF55120">
    <property type="entry name" value="Pseudouridine synthase"/>
    <property type="match status" value="1"/>
</dbReference>
<feature type="binding site" evidence="4">
    <location>
        <position position="111"/>
    </location>
    <ligand>
        <name>substrate</name>
    </ligand>
</feature>
<dbReference type="RefSeq" id="WP_268040328.1">
    <property type="nucleotide sequence ID" value="NZ_JAPQER010000002.1"/>
</dbReference>
<dbReference type="InterPro" id="IPR001406">
    <property type="entry name" value="PsdUridine_synth_TruA"/>
</dbReference>
<proteinExistence type="inferred from homology"/>
<dbReference type="EC" id="5.4.99.12" evidence="4"/>
<feature type="active site" description="Nucleophile" evidence="4">
    <location>
        <position position="53"/>
    </location>
</feature>
<organism evidence="7 8">
    <name type="scientific">Clostridium aestuarii</name>
    <dbReference type="NCBI Taxonomy" id="338193"/>
    <lineage>
        <taxon>Bacteria</taxon>
        <taxon>Bacillati</taxon>
        <taxon>Bacillota</taxon>
        <taxon>Clostridia</taxon>
        <taxon>Eubacteriales</taxon>
        <taxon>Clostridiaceae</taxon>
        <taxon>Clostridium</taxon>
    </lineage>
</organism>
<dbReference type="Pfam" id="PF01416">
    <property type="entry name" value="PseudoU_synth_1"/>
    <property type="match status" value="2"/>
</dbReference>
<evidence type="ECO:0000256" key="1">
    <source>
        <dbReference type="ARBA" id="ARBA00009375"/>
    </source>
</evidence>
<comment type="catalytic activity">
    <reaction evidence="4 5">
        <text>uridine(38/39/40) in tRNA = pseudouridine(38/39/40) in tRNA</text>
        <dbReference type="Rhea" id="RHEA:22376"/>
        <dbReference type="Rhea" id="RHEA-COMP:10085"/>
        <dbReference type="Rhea" id="RHEA-COMP:10087"/>
        <dbReference type="ChEBI" id="CHEBI:65314"/>
        <dbReference type="ChEBI" id="CHEBI:65315"/>
        <dbReference type="EC" id="5.4.99.12"/>
    </reaction>
</comment>
<comment type="subunit">
    <text evidence="4">Homodimer.</text>
</comment>
<comment type="function">
    <text evidence="4">Formation of pseudouridine at positions 38, 39 and 40 in the anticodon stem and loop of transfer RNAs.</text>
</comment>
<keyword evidence="8" id="KW-1185">Reference proteome</keyword>
<evidence type="ECO:0000256" key="2">
    <source>
        <dbReference type="ARBA" id="ARBA00022694"/>
    </source>
</evidence>
<dbReference type="InterPro" id="IPR020097">
    <property type="entry name" value="PsdUridine_synth_TruA_a/b_dom"/>
</dbReference>
<dbReference type="PANTHER" id="PTHR11142:SF22">
    <property type="entry name" value="TRNA PSEUDOURIDINE SYNTHASE A 2"/>
    <property type="match status" value="1"/>
</dbReference>
<evidence type="ECO:0000259" key="6">
    <source>
        <dbReference type="Pfam" id="PF01416"/>
    </source>
</evidence>